<dbReference type="PANTHER" id="PTHR46268">
    <property type="entry name" value="STRESS RESPONSE PROTEIN NHAX"/>
    <property type="match status" value="1"/>
</dbReference>
<feature type="domain" description="UspA" evidence="3">
    <location>
        <begin position="9"/>
        <end position="144"/>
    </location>
</feature>
<dbReference type="RefSeq" id="WP_379565306.1">
    <property type="nucleotide sequence ID" value="NZ_JBHSQK010000013.1"/>
</dbReference>
<sequence>MSRRDRAEDVVVGVDGHSASLAAVEWAAAEAASRKTPLRIVHAMSCPVPPDVYGVLVPFDDIGAAREAADQVLCAAASRAVRIASDLPVSTHLACGAAGPTLIDWSREAALLVVGASGRRRTGRTCGLAARLVDRARSAVAVVHPREVRRRAAVGPRVVLGLNGSGRATPVVRAAFRAAAQRGLPLAVVHAHRPRAPHTGVDTWATTASHGIERALHGGRLEFPEVPVSVCIDTVDPVEALSARAVDAALVMVGSNAPWGVPTTHSRSIGCRLLERVAAPVVVVPRRASRGGEPTGPDPAPALLGLLDR</sequence>
<proteinExistence type="inferred from homology"/>
<dbReference type="PANTHER" id="PTHR46268:SF6">
    <property type="entry name" value="UNIVERSAL STRESS PROTEIN UP12"/>
    <property type="match status" value="1"/>
</dbReference>
<dbReference type="Gene3D" id="3.40.50.620">
    <property type="entry name" value="HUPs"/>
    <property type="match status" value="2"/>
</dbReference>
<evidence type="ECO:0000313" key="4">
    <source>
        <dbReference type="EMBL" id="MFC5948245.1"/>
    </source>
</evidence>
<gene>
    <name evidence="4" type="ORF">ACFQH9_08150</name>
</gene>
<comment type="caution">
    <text evidence="4">The sequence shown here is derived from an EMBL/GenBank/DDBJ whole genome shotgun (WGS) entry which is preliminary data.</text>
</comment>
<protein>
    <submittedName>
        <fullName evidence="4">Universal stress protein</fullName>
    </submittedName>
</protein>
<dbReference type="Pfam" id="PF00582">
    <property type="entry name" value="Usp"/>
    <property type="match status" value="2"/>
</dbReference>
<evidence type="ECO:0000313" key="5">
    <source>
        <dbReference type="Proteomes" id="UP001596119"/>
    </source>
</evidence>
<dbReference type="Proteomes" id="UP001596119">
    <property type="component" value="Unassembled WGS sequence"/>
</dbReference>
<feature type="domain" description="UspA" evidence="3">
    <location>
        <begin position="157"/>
        <end position="285"/>
    </location>
</feature>
<organism evidence="4 5">
    <name type="scientific">Pseudonocardia lutea</name>
    <dbReference type="NCBI Taxonomy" id="2172015"/>
    <lineage>
        <taxon>Bacteria</taxon>
        <taxon>Bacillati</taxon>
        <taxon>Actinomycetota</taxon>
        <taxon>Actinomycetes</taxon>
        <taxon>Pseudonocardiales</taxon>
        <taxon>Pseudonocardiaceae</taxon>
        <taxon>Pseudonocardia</taxon>
    </lineage>
</organism>
<comment type="similarity">
    <text evidence="1">Belongs to the universal stress protein A family.</text>
</comment>
<reference evidence="5" key="1">
    <citation type="journal article" date="2019" name="Int. J. Syst. Evol. Microbiol.">
        <title>The Global Catalogue of Microorganisms (GCM) 10K type strain sequencing project: providing services to taxonomists for standard genome sequencing and annotation.</title>
        <authorList>
            <consortium name="The Broad Institute Genomics Platform"/>
            <consortium name="The Broad Institute Genome Sequencing Center for Infectious Disease"/>
            <person name="Wu L."/>
            <person name="Ma J."/>
        </authorList>
    </citation>
    <scope>NUCLEOTIDE SEQUENCE [LARGE SCALE GENOMIC DNA]</scope>
    <source>
        <strain evidence="5">CGMCC 4.7397</strain>
    </source>
</reference>
<name>A0ABW1I4X9_9PSEU</name>
<evidence type="ECO:0000256" key="2">
    <source>
        <dbReference type="SAM" id="MobiDB-lite"/>
    </source>
</evidence>
<evidence type="ECO:0000259" key="3">
    <source>
        <dbReference type="Pfam" id="PF00582"/>
    </source>
</evidence>
<accession>A0ABW1I4X9</accession>
<evidence type="ECO:0000256" key="1">
    <source>
        <dbReference type="ARBA" id="ARBA00008791"/>
    </source>
</evidence>
<dbReference type="SUPFAM" id="SSF52402">
    <property type="entry name" value="Adenine nucleotide alpha hydrolases-like"/>
    <property type="match status" value="2"/>
</dbReference>
<dbReference type="InterPro" id="IPR006016">
    <property type="entry name" value="UspA"/>
</dbReference>
<feature type="region of interest" description="Disordered" evidence="2">
    <location>
        <begin position="287"/>
        <end position="309"/>
    </location>
</feature>
<dbReference type="InterPro" id="IPR014729">
    <property type="entry name" value="Rossmann-like_a/b/a_fold"/>
</dbReference>
<dbReference type="EMBL" id="JBHSQK010000013">
    <property type="protein sequence ID" value="MFC5948245.1"/>
    <property type="molecule type" value="Genomic_DNA"/>
</dbReference>
<keyword evidence="5" id="KW-1185">Reference proteome</keyword>